<keyword evidence="4" id="KW-1185">Reference proteome</keyword>
<evidence type="ECO:0000313" key="3">
    <source>
        <dbReference type="EMBL" id="GHP09480.1"/>
    </source>
</evidence>
<protein>
    <submittedName>
        <fullName evidence="3">Uncharacterized protein</fullName>
    </submittedName>
</protein>
<comment type="caution">
    <text evidence="3">The sequence shown here is derived from an EMBL/GenBank/DDBJ whole genome shotgun (WGS) entry which is preliminary data.</text>
</comment>
<accession>A0A830HUP1</accession>
<dbReference type="Proteomes" id="UP000660262">
    <property type="component" value="Unassembled WGS sequence"/>
</dbReference>
<keyword evidence="2" id="KW-0472">Membrane</keyword>
<keyword evidence="2" id="KW-0812">Transmembrane</keyword>
<proteinExistence type="predicted"/>
<dbReference type="EMBL" id="BNJQ01000025">
    <property type="protein sequence ID" value="GHP09480.1"/>
    <property type="molecule type" value="Genomic_DNA"/>
</dbReference>
<feature type="transmembrane region" description="Helical" evidence="2">
    <location>
        <begin position="12"/>
        <end position="34"/>
    </location>
</feature>
<reference evidence="3" key="1">
    <citation type="submission" date="2020-10" db="EMBL/GenBank/DDBJ databases">
        <title>Unveiling of a novel bifunctional photoreceptor, Dualchrome1, isolated from a cosmopolitan green alga.</title>
        <authorList>
            <person name="Suzuki S."/>
            <person name="Kawachi M."/>
        </authorList>
    </citation>
    <scope>NUCLEOTIDE SEQUENCE</scope>
    <source>
        <strain evidence="3">NIES 2893</strain>
    </source>
</reference>
<organism evidence="3 4">
    <name type="scientific">Pycnococcus provasolii</name>
    <dbReference type="NCBI Taxonomy" id="41880"/>
    <lineage>
        <taxon>Eukaryota</taxon>
        <taxon>Viridiplantae</taxon>
        <taxon>Chlorophyta</taxon>
        <taxon>Pseudoscourfieldiophyceae</taxon>
        <taxon>Pseudoscourfieldiales</taxon>
        <taxon>Pycnococcaceae</taxon>
        <taxon>Pycnococcus</taxon>
    </lineage>
</organism>
<gene>
    <name evidence="3" type="ORF">PPROV_000821500</name>
</gene>
<evidence type="ECO:0000313" key="4">
    <source>
        <dbReference type="Proteomes" id="UP000660262"/>
    </source>
</evidence>
<keyword evidence="2" id="KW-1133">Transmembrane helix</keyword>
<feature type="region of interest" description="Disordered" evidence="1">
    <location>
        <begin position="40"/>
        <end position="73"/>
    </location>
</feature>
<evidence type="ECO:0000256" key="1">
    <source>
        <dbReference type="SAM" id="MobiDB-lite"/>
    </source>
</evidence>
<evidence type="ECO:0000256" key="2">
    <source>
        <dbReference type="SAM" id="Phobius"/>
    </source>
</evidence>
<name>A0A830HUP1_9CHLO</name>
<dbReference type="AlphaFoldDB" id="A0A830HUP1"/>
<sequence length="302" mass="33488">MKSMVGHVAIPPASRASILIIVAFVFIIAMEAYLQMSSSSSGHLASRRRRTPSPSDLSSEDDSSANNPNRTATSLDGISVASAEAAMQQAGITQQAAQASLEWIAKYKDTYEKAMQKMIAAPPPSPCHGFTQDALKNCLRRQSQREYRARQREQQMGYGREAYAQYARASQFAASADVEGMKFVSELRQREAERGHGTYRVMPTLVRDKRGHLQPGLAATRFQPGSEDHVARTGFTWHKGDAGLVSKLGRSYAQSDGVKPDMRRGSVVHSKLKPWQLTGPMYGNQHVGRRRRHLLRASTQER</sequence>